<dbReference type="PANTHER" id="PTHR10173">
    <property type="entry name" value="METHIONINE SULFOXIDE REDUCTASE"/>
    <property type="match status" value="1"/>
</dbReference>
<dbReference type="SUPFAM" id="SSF51316">
    <property type="entry name" value="Mss4-like"/>
    <property type="match status" value="1"/>
</dbReference>
<accession>A0A085GF50</accession>
<evidence type="ECO:0000256" key="3">
    <source>
        <dbReference type="ARBA" id="ARBA00021130"/>
    </source>
</evidence>
<dbReference type="EC" id="1.8.4.12" evidence="2 9"/>
<organism evidence="11 12">
    <name type="scientific">Buttiauxella agrestis ATCC 33320</name>
    <dbReference type="NCBI Taxonomy" id="1006004"/>
    <lineage>
        <taxon>Bacteria</taxon>
        <taxon>Pseudomonadati</taxon>
        <taxon>Pseudomonadota</taxon>
        <taxon>Gammaproteobacteria</taxon>
        <taxon>Enterobacterales</taxon>
        <taxon>Enterobacteriaceae</taxon>
        <taxon>Buttiauxella</taxon>
    </lineage>
</organism>
<feature type="binding site" evidence="9">
    <location>
        <position position="49"/>
    </location>
    <ligand>
        <name>Zn(2+)</name>
        <dbReference type="ChEBI" id="CHEBI:29105"/>
    </ligand>
</feature>
<dbReference type="NCBIfam" id="TIGR00357">
    <property type="entry name" value="peptide-methionine (R)-S-oxide reductase MsrB"/>
    <property type="match status" value="1"/>
</dbReference>
<dbReference type="GO" id="GO:0005737">
    <property type="term" value="C:cytoplasm"/>
    <property type="evidence" value="ECO:0007669"/>
    <property type="project" value="TreeGrafter"/>
</dbReference>
<reference evidence="11 12" key="1">
    <citation type="submission" date="2014-05" db="EMBL/GenBank/DDBJ databases">
        <title>ATOL: Assembling a taxonomically balanced genome-scale reconstruction of the evolutionary history of the Enterobacteriaceae.</title>
        <authorList>
            <person name="Plunkett G.III."/>
            <person name="Neeno-Eckwall E.C."/>
            <person name="Glasner J.D."/>
            <person name="Perna N.T."/>
        </authorList>
    </citation>
    <scope>NUCLEOTIDE SEQUENCE [LARGE SCALE GENOMIC DNA]</scope>
    <source>
        <strain evidence="11 12">ATCC 33320</strain>
    </source>
</reference>
<evidence type="ECO:0000256" key="8">
    <source>
        <dbReference type="ARBA" id="ARBA00075819"/>
    </source>
</evidence>
<dbReference type="GO" id="GO:0006979">
    <property type="term" value="P:response to oxidative stress"/>
    <property type="evidence" value="ECO:0007669"/>
    <property type="project" value="InterPro"/>
</dbReference>
<dbReference type="EMBL" id="JMPI01000023">
    <property type="protein sequence ID" value="KFC82345.1"/>
    <property type="molecule type" value="Genomic_DNA"/>
</dbReference>
<protein>
    <recommendedName>
        <fullName evidence="3 9">Peptide methionine sulfoxide reductase MsrB</fullName>
        <ecNumber evidence="2 9">1.8.4.12</ecNumber>
    </recommendedName>
    <alternativeName>
        <fullName evidence="8 9">Peptide-methionine (R)-S-oxide reductase</fullName>
    </alternativeName>
</protein>
<dbReference type="InterPro" id="IPR028427">
    <property type="entry name" value="Met_Sox_Rdtase_MsrB"/>
</dbReference>
<evidence type="ECO:0000313" key="11">
    <source>
        <dbReference type="EMBL" id="KFC82345.1"/>
    </source>
</evidence>
<keyword evidence="12" id="KW-1185">Reference proteome</keyword>
<proteinExistence type="inferred from homology"/>
<dbReference type="HAMAP" id="MF_01400">
    <property type="entry name" value="MsrB"/>
    <property type="match status" value="1"/>
</dbReference>
<keyword evidence="5 9" id="KW-0862">Zinc</keyword>
<dbReference type="Proteomes" id="UP000028653">
    <property type="component" value="Unassembled WGS sequence"/>
</dbReference>
<keyword evidence="4 9" id="KW-0479">Metal-binding</keyword>
<keyword evidence="6 9" id="KW-0560">Oxidoreductase</keyword>
<dbReference type="GO" id="GO:0008270">
    <property type="term" value="F:zinc ion binding"/>
    <property type="evidence" value="ECO:0007669"/>
    <property type="project" value="UniProtKB-UniRule"/>
</dbReference>
<comment type="caution">
    <text evidence="11">The sequence shown here is derived from an EMBL/GenBank/DDBJ whole genome shotgun (WGS) entry which is preliminary data.</text>
</comment>
<sequence length="137" mass="15426">MANQLPPDSSKKNLSEMQFYVTQKHGTEPPFSGRLLHNKRDGVYHCLVCDAPLFMSESKYDSGCGWPSFYEPVSDDAIRYIKDFSHGMERVEIRCSNCEAHLGHVFPDGPQPTGERYCVNSASLNFTDDKNGEQTEG</sequence>
<dbReference type="RefSeq" id="WP_034494723.1">
    <property type="nucleotide sequence ID" value="NZ_JMPI01000023.1"/>
</dbReference>
<evidence type="ECO:0000256" key="5">
    <source>
        <dbReference type="ARBA" id="ARBA00022833"/>
    </source>
</evidence>
<comment type="similarity">
    <text evidence="1 9">Belongs to the MsrB Met sulfoxide reductase family.</text>
</comment>
<evidence type="ECO:0000256" key="6">
    <source>
        <dbReference type="ARBA" id="ARBA00023002"/>
    </source>
</evidence>
<comment type="cofactor">
    <cofactor evidence="9">
        <name>Zn(2+)</name>
        <dbReference type="ChEBI" id="CHEBI:29105"/>
    </cofactor>
    <text evidence="9">Binds 1 zinc ion per subunit. The zinc ion is important for the structural integrity of the protein.</text>
</comment>
<dbReference type="OrthoDB" id="9785497at2"/>
<feature type="binding site" evidence="9">
    <location>
        <position position="95"/>
    </location>
    <ligand>
        <name>Zn(2+)</name>
        <dbReference type="ChEBI" id="CHEBI:29105"/>
    </ligand>
</feature>
<dbReference type="GO" id="GO:0030091">
    <property type="term" value="P:protein repair"/>
    <property type="evidence" value="ECO:0007669"/>
    <property type="project" value="InterPro"/>
</dbReference>
<feature type="active site" description="Nucleophile" evidence="9">
    <location>
        <position position="118"/>
    </location>
</feature>
<dbReference type="GO" id="GO:0033743">
    <property type="term" value="F:peptide-methionine (R)-S-oxide reductase activity"/>
    <property type="evidence" value="ECO:0007669"/>
    <property type="project" value="UniProtKB-UniRule"/>
</dbReference>
<name>A0A085GF50_9ENTR</name>
<dbReference type="InterPro" id="IPR002579">
    <property type="entry name" value="Met_Sox_Rdtase_MsrB_dom"/>
</dbReference>
<comment type="catalytic activity">
    <reaction evidence="7 9">
        <text>L-methionyl-[protein] + [thioredoxin]-disulfide + H2O = L-methionyl-(R)-S-oxide-[protein] + [thioredoxin]-dithiol</text>
        <dbReference type="Rhea" id="RHEA:24164"/>
        <dbReference type="Rhea" id="RHEA-COMP:10698"/>
        <dbReference type="Rhea" id="RHEA-COMP:10700"/>
        <dbReference type="Rhea" id="RHEA-COMP:12313"/>
        <dbReference type="Rhea" id="RHEA-COMP:12314"/>
        <dbReference type="ChEBI" id="CHEBI:15377"/>
        <dbReference type="ChEBI" id="CHEBI:16044"/>
        <dbReference type="ChEBI" id="CHEBI:29950"/>
        <dbReference type="ChEBI" id="CHEBI:45764"/>
        <dbReference type="ChEBI" id="CHEBI:50058"/>
        <dbReference type="EC" id="1.8.4.12"/>
    </reaction>
</comment>
<evidence type="ECO:0000313" key="12">
    <source>
        <dbReference type="Proteomes" id="UP000028653"/>
    </source>
</evidence>
<dbReference type="PANTHER" id="PTHR10173:SF52">
    <property type="entry name" value="METHIONINE-R-SULFOXIDE REDUCTASE B1"/>
    <property type="match status" value="1"/>
</dbReference>
<dbReference type="Gene3D" id="2.170.150.20">
    <property type="entry name" value="Peptide methionine sulfoxide reductase"/>
    <property type="match status" value="1"/>
</dbReference>
<evidence type="ECO:0000256" key="7">
    <source>
        <dbReference type="ARBA" id="ARBA00048488"/>
    </source>
</evidence>
<dbReference type="STRING" id="1006004.GBAG_1531"/>
<evidence type="ECO:0000256" key="9">
    <source>
        <dbReference type="HAMAP-Rule" id="MF_01400"/>
    </source>
</evidence>
<evidence type="ECO:0000256" key="4">
    <source>
        <dbReference type="ARBA" id="ARBA00022723"/>
    </source>
</evidence>
<evidence type="ECO:0000256" key="1">
    <source>
        <dbReference type="ARBA" id="ARBA00007174"/>
    </source>
</evidence>
<dbReference type="eggNOG" id="COG0229">
    <property type="taxonomic scope" value="Bacteria"/>
</dbReference>
<gene>
    <name evidence="9 11" type="primary">msrB</name>
    <name evidence="11" type="ORF">GBAG_1531</name>
</gene>
<feature type="binding site" evidence="9">
    <location>
        <position position="98"/>
    </location>
    <ligand>
        <name>Zn(2+)</name>
        <dbReference type="ChEBI" id="CHEBI:29105"/>
    </ligand>
</feature>
<feature type="domain" description="MsrB" evidence="10">
    <location>
        <begin position="7"/>
        <end position="129"/>
    </location>
</feature>
<dbReference type="PROSITE" id="PS51790">
    <property type="entry name" value="MSRB"/>
    <property type="match status" value="1"/>
</dbReference>
<dbReference type="Pfam" id="PF01641">
    <property type="entry name" value="SelR"/>
    <property type="match status" value="1"/>
</dbReference>
<dbReference type="FunFam" id="2.170.150.20:FF:000001">
    <property type="entry name" value="Peptide methionine sulfoxide reductase MsrB"/>
    <property type="match status" value="1"/>
</dbReference>
<evidence type="ECO:0000259" key="10">
    <source>
        <dbReference type="PROSITE" id="PS51790"/>
    </source>
</evidence>
<evidence type="ECO:0000256" key="2">
    <source>
        <dbReference type="ARBA" id="ARBA00012499"/>
    </source>
</evidence>
<dbReference type="AlphaFoldDB" id="A0A085GF50"/>
<feature type="binding site" evidence="9">
    <location>
        <position position="46"/>
    </location>
    <ligand>
        <name>Zn(2+)</name>
        <dbReference type="ChEBI" id="CHEBI:29105"/>
    </ligand>
</feature>
<dbReference type="InterPro" id="IPR011057">
    <property type="entry name" value="Mss4-like_sf"/>
</dbReference>